<gene>
    <name evidence="1" type="ORF">EDC34_10985</name>
</gene>
<protein>
    <submittedName>
        <fullName evidence="1">Uncharacterized protein DUF3240</fullName>
    </submittedName>
</protein>
<keyword evidence="2" id="KW-1185">Reference proteome</keyword>
<evidence type="ECO:0000313" key="2">
    <source>
        <dbReference type="Proteomes" id="UP000295414"/>
    </source>
</evidence>
<organism evidence="1 2">
    <name type="scientific">Thermomonas haemolytica</name>
    <dbReference type="NCBI Taxonomy" id="141949"/>
    <lineage>
        <taxon>Bacteria</taxon>
        <taxon>Pseudomonadati</taxon>
        <taxon>Pseudomonadota</taxon>
        <taxon>Gammaproteobacteria</taxon>
        <taxon>Lysobacterales</taxon>
        <taxon>Lysobacteraceae</taxon>
        <taxon>Thermomonas</taxon>
    </lineage>
</organism>
<dbReference type="Pfam" id="PF11582">
    <property type="entry name" value="DUF3240"/>
    <property type="match status" value="1"/>
</dbReference>
<dbReference type="InterPro" id="IPR015867">
    <property type="entry name" value="N-reg_PII/ATP_PRibTrfase_C"/>
</dbReference>
<sequence>MSTPIRMTLVFPPELEDGITEALSAHAGLPGYTLFHAEGHTSDFRRASAGEQVRGRVQRRVLWMLIDPAQLDVALDAVRATVASQDVRWWTEPVLAAGRLA</sequence>
<dbReference type="AlphaFoldDB" id="A0A4R3MZ11"/>
<reference evidence="1 2" key="1">
    <citation type="submission" date="2019-03" db="EMBL/GenBank/DDBJ databases">
        <title>Genomic Encyclopedia of Type Strains, Phase IV (KMG-IV): sequencing the most valuable type-strain genomes for metagenomic binning, comparative biology and taxonomic classification.</title>
        <authorList>
            <person name="Goeker M."/>
        </authorList>
    </citation>
    <scope>NUCLEOTIDE SEQUENCE [LARGE SCALE GENOMIC DNA]</scope>
    <source>
        <strain evidence="1 2">DSM 13605</strain>
    </source>
</reference>
<dbReference type="InterPro" id="IPR021634">
    <property type="entry name" value="DUF3240"/>
</dbReference>
<dbReference type="EMBL" id="SMAP01000009">
    <property type="protein sequence ID" value="TCT21665.1"/>
    <property type="molecule type" value="Genomic_DNA"/>
</dbReference>
<name>A0A4R3MZ11_9GAMM</name>
<comment type="caution">
    <text evidence="1">The sequence shown here is derived from an EMBL/GenBank/DDBJ whole genome shotgun (WGS) entry which is preliminary data.</text>
</comment>
<accession>A0A4R3MZ11</accession>
<dbReference type="Gene3D" id="3.30.70.120">
    <property type="match status" value="1"/>
</dbReference>
<proteinExistence type="predicted"/>
<dbReference type="RefSeq" id="WP_114960767.1">
    <property type="nucleotide sequence ID" value="NZ_MSZW01000003.1"/>
</dbReference>
<evidence type="ECO:0000313" key="1">
    <source>
        <dbReference type="EMBL" id="TCT21665.1"/>
    </source>
</evidence>
<dbReference type="OrthoDB" id="9180928at2"/>
<dbReference type="Proteomes" id="UP000295414">
    <property type="component" value="Unassembled WGS sequence"/>
</dbReference>